<accession>A0AAC9UM48</accession>
<evidence type="ECO:0000313" key="4">
    <source>
        <dbReference type="Proteomes" id="UP000199749"/>
    </source>
</evidence>
<sequence length="1307" mass="145160">MKRRTKKAFIGSLLLMLLILQIVVTAGAAIAEGVTKVDSLLTLTPDEQASTKTQMVITVNDRSKVQRDLTLHTPSGLTFDQAKTAALNNQETYRLTFEKDQDNKITLQQTANAEAITDTKASTKQYKLVFKIGDVNTLVKQQLVVETTMDGEQYASQPLLFKELIQLDEQPSSSSSVSESSSDSSSLVNSVTSSLKEKLPLVKSQSESVLETPSIDDPGEQDGWVQTDKNIKVPIKVDETANVGHRKYYMYFGGYYTGGRDPNGSSNWGSGQYEVPIGSDNRENVPDAAFFQLLSETESGKIFSAVYNHGTNSDATDRAYGETGLSLLTADTDFSHFKSYNPRRTNERVHALGTDAPKQTFPIYKLMYKKDSAHPGLRAYAMTNGSDGQPEGILRVTMEPINQKGRIRAQIRFISLLKKPKLMAWSYSMHMDLDGLHKSTPTYSLGGTTGLYTYTDRAPSDRVPFKLTYWKDGYPDDPDYELINHEDDNNYYGNEWTQYSNKNGSPLVSEGWTVNGTNRDLTDPGKFQLYRGHGYNHPVWHFKWAYKEVQPDERYQVNLDFGLSSDTDYNNVEATKSFTNLTSKDGFNRVGDRLQFKLLGRNTEWDTSLTDILITDKVPKQFVVDTATIKLVDSTGKEQTLSPDVYDPVSGDLTVNVPGSMGFNESVYVTFEADIDPSAAGLTITNSMDIYTNKASKHDSSDVQVIVENIAFTMQKRVRNVTSGETDYGVETAAKPGDTVSYQVAIINMSKSREVPSGTVVEDLLDPVLTHTGNVTVQYFNANGQLVMSQTGLFNDQQQITLTSPIPIGGNAKLVFEATVGDTNRKVIDNTATAVNGADKNHSNDAKVTIKKPVKLAIRQAIDANRQADSTQELETGLTNTPPNTYYRLIKITSDANNTDAITHFVINNFKHGYVDNMPGQPPLNFTEASYSLDGGAWVKPASLDTAVRDGILNNRLNIDTTTWGNDQILEPGHTLTIAIGYQLTGTLMANVDFEASLSTPDNQSIIQPEVTTDIDGQTVTAPNFNKVRLKRGQGTITIRYVDLDEDLINPMVPPTLISAPVTYKGTIGEPLSSVTPERVAPKVIKDYTVLLVTEDEELSTANWSDAYKDDPVFAAKDRVITYGYKKKMLSLAAPNYWDFGRYNRTQRDVTYYLDTQKAPQKVTVTDNYGVSDWSLQVQQKRQFTDDRQQELKNAQLRFQHGNVVQEASNTAKGKLDFQPKFVINPGETPKTLMNLTKTGTYQKEKIEDDQSSATNRYDDPGKGIWHYQFGDRQTAGSSIGLFVPATTKRDNTKYTAVLEWSLSVAP</sequence>
<gene>
    <name evidence="3" type="ORF">CG419_10120</name>
</gene>
<reference evidence="3 4" key="1">
    <citation type="submission" date="2017-07" db="EMBL/GenBank/DDBJ databases">
        <title>Lactobacillus curvatus MRS6 whole genome.</title>
        <authorList>
            <person name="Jans C."/>
            <person name="Lagler S."/>
            <person name="Lacroix C."/>
            <person name="Meile L."/>
            <person name="Stevens M.J.A."/>
        </authorList>
    </citation>
    <scope>NUCLEOTIDE SEQUENCE [LARGE SCALE GENOMIC DNA]</scope>
    <source>
        <strain evidence="3 4">MRS6</strain>
    </source>
</reference>
<feature type="region of interest" description="Disordered" evidence="1">
    <location>
        <begin position="202"/>
        <end position="225"/>
    </location>
</feature>
<evidence type="ECO:0000313" key="3">
    <source>
        <dbReference type="EMBL" id="ASN60953.1"/>
    </source>
</evidence>
<feature type="domain" description="WxL" evidence="2">
    <location>
        <begin position="1130"/>
        <end position="1307"/>
    </location>
</feature>
<dbReference type="InterPro" id="IPR027994">
    <property type="entry name" value="WxL_dom"/>
</dbReference>
<dbReference type="EMBL" id="CP022474">
    <property type="protein sequence ID" value="ASN60953.1"/>
    <property type="molecule type" value="Genomic_DNA"/>
</dbReference>
<evidence type="ECO:0000256" key="1">
    <source>
        <dbReference type="SAM" id="MobiDB-lite"/>
    </source>
</evidence>
<dbReference type="Proteomes" id="UP000199749">
    <property type="component" value="Chromosome"/>
</dbReference>
<protein>
    <recommendedName>
        <fullName evidence="2">WxL domain-containing protein</fullName>
    </recommendedName>
</protein>
<proteinExistence type="predicted"/>
<evidence type="ECO:0000259" key="2">
    <source>
        <dbReference type="Pfam" id="PF13731"/>
    </source>
</evidence>
<dbReference type="RefSeq" id="WP_089557312.1">
    <property type="nucleotide sequence ID" value="NZ_CP022474.1"/>
</dbReference>
<dbReference type="Pfam" id="PF13731">
    <property type="entry name" value="WxL"/>
    <property type="match status" value="1"/>
</dbReference>
<organism evidence="3 4">
    <name type="scientific">Latilactobacillus curvatus</name>
    <name type="common">Lactobacillus curvatus</name>
    <dbReference type="NCBI Taxonomy" id="28038"/>
    <lineage>
        <taxon>Bacteria</taxon>
        <taxon>Bacillati</taxon>
        <taxon>Bacillota</taxon>
        <taxon>Bacilli</taxon>
        <taxon>Lactobacillales</taxon>
        <taxon>Lactobacillaceae</taxon>
        <taxon>Latilactobacillus</taxon>
    </lineage>
</organism>
<name>A0AAC9UM48_LATCU</name>